<dbReference type="Proteomes" id="UP001140949">
    <property type="component" value="Unassembled WGS sequence"/>
</dbReference>
<proteinExistence type="predicted"/>
<dbReference type="EMBL" id="JANAVB010039215">
    <property type="protein sequence ID" value="KAJ6800024.1"/>
    <property type="molecule type" value="Genomic_DNA"/>
</dbReference>
<protein>
    <submittedName>
        <fullName evidence="1">Uncharacterized protein</fullName>
    </submittedName>
</protein>
<sequence length="117" mass="14025">MMIDRSPGSLLGIRIAACNISISCVSDWLCFICWVGVNWMDYGFPDISGIIRWSWNYFSMAWDYFWWIFCELFWGGKYFAGVCWRTSQFWVCPEIEEVLPKFLQNYIFINFETGFRK</sequence>
<comment type="caution">
    <text evidence="1">The sequence shown here is derived from an EMBL/GenBank/DDBJ whole genome shotgun (WGS) entry which is preliminary data.</text>
</comment>
<reference evidence="1" key="2">
    <citation type="submission" date="2023-04" db="EMBL/GenBank/DDBJ databases">
        <authorList>
            <person name="Bruccoleri R.E."/>
            <person name="Oakeley E.J."/>
            <person name="Faust A.-M."/>
            <person name="Dessus-Babus S."/>
            <person name="Altorfer M."/>
            <person name="Burckhardt D."/>
            <person name="Oertli M."/>
            <person name="Naumann U."/>
            <person name="Petersen F."/>
            <person name="Wong J."/>
        </authorList>
    </citation>
    <scope>NUCLEOTIDE SEQUENCE</scope>
    <source>
        <strain evidence="1">GSM-AAB239-AS_SAM_17_03QT</strain>
        <tissue evidence="1">Leaf</tissue>
    </source>
</reference>
<dbReference type="AlphaFoldDB" id="A0AAX6E7N4"/>
<keyword evidence="2" id="KW-1185">Reference proteome</keyword>
<name>A0AAX6E7N4_IRIPA</name>
<gene>
    <name evidence="1" type="ORF">M6B38_205445</name>
</gene>
<reference evidence="1" key="1">
    <citation type="journal article" date="2023" name="GigaByte">
        <title>Genome assembly of the bearded iris, Iris pallida Lam.</title>
        <authorList>
            <person name="Bruccoleri R.E."/>
            <person name="Oakeley E.J."/>
            <person name="Faust A.M.E."/>
            <person name="Altorfer M."/>
            <person name="Dessus-Babus S."/>
            <person name="Burckhardt D."/>
            <person name="Oertli M."/>
            <person name="Naumann U."/>
            <person name="Petersen F."/>
            <person name="Wong J."/>
        </authorList>
    </citation>
    <scope>NUCLEOTIDE SEQUENCE</scope>
    <source>
        <strain evidence="1">GSM-AAB239-AS_SAM_17_03QT</strain>
    </source>
</reference>
<accession>A0AAX6E7N4</accession>
<evidence type="ECO:0000313" key="2">
    <source>
        <dbReference type="Proteomes" id="UP001140949"/>
    </source>
</evidence>
<evidence type="ECO:0000313" key="1">
    <source>
        <dbReference type="EMBL" id="KAJ6800024.1"/>
    </source>
</evidence>
<organism evidence="1 2">
    <name type="scientific">Iris pallida</name>
    <name type="common">Sweet iris</name>
    <dbReference type="NCBI Taxonomy" id="29817"/>
    <lineage>
        <taxon>Eukaryota</taxon>
        <taxon>Viridiplantae</taxon>
        <taxon>Streptophyta</taxon>
        <taxon>Embryophyta</taxon>
        <taxon>Tracheophyta</taxon>
        <taxon>Spermatophyta</taxon>
        <taxon>Magnoliopsida</taxon>
        <taxon>Liliopsida</taxon>
        <taxon>Asparagales</taxon>
        <taxon>Iridaceae</taxon>
        <taxon>Iridoideae</taxon>
        <taxon>Irideae</taxon>
        <taxon>Iris</taxon>
    </lineage>
</organism>